<name>A0A3B8WKL8_MARNT</name>
<dbReference type="Proteomes" id="UP000261325">
    <property type="component" value="Unassembled WGS sequence"/>
</dbReference>
<protein>
    <submittedName>
        <fullName evidence="1">HAMP domain-containing protein</fullName>
    </submittedName>
</protein>
<feature type="non-terminal residue" evidence="1">
    <location>
        <position position="1"/>
    </location>
</feature>
<evidence type="ECO:0000313" key="1">
    <source>
        <dbReference type="EMBL" id="HAC28188.1"/>
    </source>
</evidence>
<reference evidence="1 2" key="1">
    <citation type="journal article" date="2018" name="Nat. Biotechnol.">
        <title>A standardized bacterial taxonomy based on genome phylogeny substantially revises the tree of life.</title>
        <authorList>
            <person name="Parks D.H."/>
            <person name="Chuvochina M."/>
            <person name="Waite D.W."/>
            <person name="Rinke C."/>
            <person name="Skarshewski A."/>
            <person name="Chaumeil P.A."/>
            <person name="Hugenholtz P."/>
        </authorList>
    </citation>
    <scope>NUCLEOTIDE SEQUENCE [LARGE SCALE GENOMIC DNA]</scope>
    <source>
        <strain evidence="1">UBA9049</strain>
    </source>
</reference>
<accession>A0A3B8WKL8</accession>
<proteinExistence type="predicted"/>
<evidence type="ECO:0000313" key="2">
    <source>
        <dbReference type="Proteomes" id="UP000261325"/>
    </source>
</evidence>
<gene>
    <name evidence="1" type="ORF">DCF82_10295</name>
</gene>
<dbReference type="AlphaFoldDB" id="A0A3B8WKL8"/>
<comment type="caution">
    <text evidence="1">The sequence shown here is derived from an EMBL/GenBank/DDBJ whole genome shotgun (WGS) entry which is preliminary data.</text>
</comment>
<organism evidence="1 2">
    <name type="scientific">Marinobacter nauticus</name>
    <name type="common">Marinobacter hydrocarbonoclasticus</name>
    <name type="synonym">Marinobacter aquaeolei</name>
    <dbReference type="NCBI Taxonomy" id="2743"/>
    <lineage>
        <taxon>Bacteria</taxon>
        <taxon>Pseudomonadati</taxon>
        <taxon>Pseudomonadota</taxon>
        <taxon>Gammaproteobacteria</taxon>
        <taxon>Pseudomonadales</taxon>
        <taxon>Marinobacteraceae</taxon>
        <taxon>Marinobacter</taxon>
    </lineage>
</organism>
<sequence>DIAAEIDQLADRLVWEKSTRDARIHELEVQNELLQTKLAEQLRKG</sequence>
<dbReference type="EMBL" id="DLYI01000131">
    <property type="protein sequence ID" value="HAC28188.1"/>
    <property type="molecule type" value="Genomic_DNA"/>
</dbReference>